<evidence type="ECO:0000259" key="3">
    <source>
        <dbReference type="Pfam" id="PF02826"/>
    </source>
</evidence>
<keyword evidence="5" id="KW-1185">Reference proteome</keyword>
<sequence length="311" mass="33528">MSIVIVAAESGEVLDTYRAVLAEALPDLDVWTWPDVPDPAAVRYALVWQPEPGVLGRFPNLAGIFNLGAGVDAILRDTTLPAGVPLMRLADAGMGDQMVEYCLYGVLHFHRDMDLYRRDQSAGGWHPRPFVAPGQRRVGVLGLGALGAQVADACTAFGFDTAGWSRSPKVLRNVHAFAGAERFDAFLARTDILVNLLPLTDATRGILNADTLGKLPRGACLINAARGAHVVEADLLAALDDGHIRGCLLDAFDPEPLAADHPFRHHPGVLITPHIAAQTLPREACQQIVNNIKRLEDGRAPYNVVDRTSGY</sequence>
<dbReference type="EMBL" id="ANHY01000003">
    <property type="protein sequence ID" value="EKV32623.1"/>
    <property type="molecule type" value="Genomic_DNA"/>
</dbReference>
<dbReference type="SUPFAM" id="SSF51735">
    <property type="entry name" value="NAD(P)-binding Rossmann-fold domains"/>
    <property type="match status" value="1"/>
</dbReference>
<dbReference type="InterPro" id="IPR036291">
    <property type="entry name" value="NAD(P)-bd_dom_sf"/>
</dbReference>
<accession>K9HQT1</accession>
<dbReference type="eggNOG" id="COG0111">
    <property type="taxonomic scope" value="Bacteria"/>
</dbReference>
<dbReference type="Gene3D" id="3.40.50.720">
    <property type="entry name" value="NAD(P)-binding Rossmann-like Domain"/>
    <property type="match status" value="2"/>
</dbReference>
<dbReference type="OrthoDB" id="9787219at2"/>
<evidence type="ECO:0000256" key="1">
    <source>
        <dbReference type="ARBA" id="ARBA00023002"/>
    </source>
</evidence>
<dbReference type="GO" id="GO:0051287">
    <property type="term" value="F:NAD binding"/>
    <property type="evidence" value="ECO:0007669"/>
    <property type="project" value="InterPro"/>
</dbReference>
<dbReference type="STRING" id="1238182.C882_2702"/>
<feature type="domain" description="D-isomer specific 2-hydroxyacid dehydrogenase NAD-binding" evidence="3">
    <location>
        <begin position="106"/>
        <end position="276"/>
    </location>
</feature>
<dbReference type="RefSeq" id="WP_009539111.1">
    <property type="nucleotide sequence ID" value="NZ_ANHY01000003.1"/>
</dbReference>
<reference evidence="4 5" key="1">
    <citation type="journal article" date="2013" name="Genome Announc.">
        <title>Draft Genome Sequence of an Alphaproteobacterium, Caenispirillum salinarum AK4(T), Isolated from a Solar Saltern.</title>
        <authorList>
            <person name="Khatri I."/>
            <person name="Singh A."/>
            <person name="Korpole S."/>
            <person name="Pinnaka A.K."/>
            <person name="Subramanian S."/>
        </authorList>
    </citation>
    <scope>NUCLEOTIDE SEQUENCE [LARGE SCALE GENOMIC DNA]</scope>
    <source>
        <strain evidence="4 5">AK4</strain>
    </source>
</reference>
<evidence type="ECO:0000313" key="5">
    <source>
        <dbReference type="Proteomes" id="UP000009881"/>
    </source>
</evidence>
<proteinExistence type="predicted"/>
<gene>
    <name evidence="4" type="ORF">C882_2702</name>
</gene>
<protein>
    <submittedName>
        <fullName evidence="4">D-3-phosphoglycerate dehydrogenase</fullName>
    </submittedName>
</protein>
<keyword evidence="1" id="KW-0560">Oxidoreductase</keyword>
<dbReference type="PATRIC" id="fig|1238182.3.peg.662"/>
<dbReference type="InterPro" id="IPR029753">
    <property type="entry name" value="D-isomer_DH_CS"/>
</dbReference>
<keyword evidence="2" id="KW-0520">NAD</keyword>
<dbReference type="GO" id="GO:0016616">
    <property type="term" value="F:oxidoreductase activity, acting on the CH-OH group of donors, NAD or NADP as acceptor"/>
    <property type="evidence" value="ECO:0007669"/>
    <property type="project" value="UniProtKB-ARBA"/>
</dbReference>
<name>K9HQT1_9PROT</name>
<dbReference type="Pfam" id="PF02826">
    <property type="entry name" value="2-Hacid_dh_C"/>
    <property type="match status" value="1"/>
</dbReference>
<evidence type="ECO:0000256" key="2">
    <source>
        <dbReference type="ARBA" id="ARBA00023027"/>
    </source>
</evidence>
<organism evidence="4 5">
    <name type="scientific">Caenispirillum salinarum AK4</name>
    <dbReference type="NCBI Taxonomy" id="1238182"/>
    <lineage>
        <taxon>Bacteria</taxon>
        <taxon>Pseudomonadati</taxon>
        <taxon>Pseudomonadota</taxon>
        <taxon>Alphaproteobacteria</taxon>
        <taxon>Rhodospirillales</taxon>
        <taxon>Novispirillaceae</taxon>
        <taxon>Caenispirillum</taxon>
    </lineage>
</organism>
<dbReference type="PROSITE" id="PS00671">
    <property type="entry name" value="D_2_HYDROXYACID_DH_3"/>
    <property type="match status" value="1"/>
</dbReference>
<dbReference type="Proteomes" id="UP000009881">
    <property type="component" value="Unassembled WGS sequence"/>
</dbReference>
<dbReference type="InterPro" id="IPR006140">
    <property type="entry name" value="D-isomer_DH_NAD-bd"/>
</dbReference>
<dbReference type="CDD" id="cd12164">
    <property type="entry name" value="GDH_like_2"/>
    <property type="match status" value="1"/>
</dbReference>
<comment type="caution">
    <text evidence="4">The sequence shown here is derived from an EMBL/GenBank/DDBJ whole genome shotgun (WGS) entry which is preliminary data.</text>
</comment>
<dbReference type="PANTHER" id="PTHR43333">
    <property type="entry name" value="2-HACID_DH_C DOMAIN-CONTAINING PROTEIN"/>
    <property type="match status" value="1"/>
</dbReference>
<dbReference type="AlphaFoldDB" id="K9HQT1"/>
<dbReference type="PANTHER" id="PTHR43333:SF1">
    <property type="entry name" value="D-ISOMER SPECIFIC 2-HYDROXYACID DEHYDROGENASE NAD-BINDING DOMAIN-CONTAINING PROTEIN"/>
    <property type="match status" value="1"/>
</dbReference>
<evidence type="ECO:0000313" key="4">
    <source>
        <dbReference type="EMBL" id="EKV32623.1"/>
    </source>
</evidence>